<evidence type="ECO:0000256" key="2">
    <source>
        <dbReference type="ARBA" id="ARBA00022552"/>
    </source>
</evidence>
<organism evidence="9 10">
    <name type="scientific">Oceanithermus desulfurans NBRC 100063</name>
    <dbReference type="NCBI Taxonomy" id="1227550"/>
    <lineage>
        <taxon>Bacteria</taxon>
        <taxon>Thermotogati</taxon>
        <taxon>Deinococcota</taxon>
        <taxon>Deinococci</taxon>
        <taxon>Thermales</taxon>
        <taxon>Thermaceae</taxon>
        <taxon>Oceanithermus</taxon>
    </lineage>
</organism>
<dbReference type="HAMAP" id="MF_00564">
    <property type="entry name" value="RNase_PH"/>
    <property type="match status" value="1"/>
</dbReference>
<dbReference type="PROSITE" id="PS01277">
    <property type="entry name" value="RIBONUCLEASE_PH"/>
    <property type="match status" value="1"/>
</dbReference>
<dbReference type="InterPro" id="IPR015847">
    <property type="entry name" value="ExoRNase_PH_dom2"/>
</dbReference>
<reference evidence="9 10" key="1">
    <citation type="submission" date="2019-07" db="EMBL/GenBank/DDBJ databases">
        <title>Whole genome shotgun sequence of Oceanithermus desulfurans NBRC 100063.</title>
        <authorList>
            <person name="Hosoyama A."/>
            <person name="Uohara A."/>
            <person name="Ohji S."/>
            <person name="Ichikawa N."/>
        </authorList>
    </citation>
    <scope>NUCLEOTIDE SEQUENCE [LARGE SCALE GENOMIC DNA]</scope>
    <source>
        <strain evidence="9 10">NBRC 100063</strain>
    </source>
</reference>
<dbReference type="NCBIfam" id="TIGR01966">
    <property type="entry name" value="RNasePH"/>
    <property type="match status" value="1"/>
</dbReference>
<dbReference type="PANTHER" id="PTHR11953:SF0">
    <property type="entry name" value="EXOSOME COMPLEX COMPONENT RRP41"/>
    <property type="match status" value="1"/>
</dbReference>
<keyword evidence="6" id="KW-0548">Nucleotidyltransferase</keyword>
<proteinExistence type="inferred from homology"/>
<evidence type="ECO:0000256" key="5">
    <source>
        <dbReference type="ARBA" id="ARBA00022884"/>
    </source>
</evidence>
<feature type="binding site" evidence="6">
    <location>
        <begin position="123"/>
        <end position="125"/>
    </location>
    <ligand>
        <name>phosphate</name>
        <dbReference type="ChEBI" id="CHEBI:43474"/>
        <note>substrate</note>
    </ligand>
</feature>
<dbReference type="InterPro" id="IPR020568">
    <property type="entry name" value="Ribosomal_Su5_D2-typ_SF"/>
</dbReference>
<keyword evidence="6" id="KW-0808">Transferase</keyword>
<feature type="domain" description="Exoribonuclease phosphorolytic" evidence="8">
    <location>
        <begin position="157"/>
        <end position="221"/>
    </location>
</feature>
<evidence type="ECO:0000313" key="9">
    <source>
        <dbReference type="EMBL" id="GEM90335.1"/>
    </source>
</evidence>
<dbReference type="EC" id="2.7.7.56" evidence="6"/>
<dbReference type="InterPro" id="IPR018336">
    <property type="entry name" value="RNase_PH_CS"/>
</dbReference>
<comment type="subunit">
    <text evidence="6">Homohexameric ring arranged as a trimer of dimers.</text>
</comment>
<dbReference type="SUPFAM" id="SSF54211">
    <property type="entry name" value="Ribosomal protein S5 domain 2-like"/>
    <property type="match status" value="1"/>
</dbReference>
<dbReference type="InterPro" id="IPR036345">
    <property type="entry name" value="ExoRNase_PH_dom2_sf"/>
</dbReference>
<evidence type="ECO:0000259" key="8">
    <source>
        <dbReference type="Pfam" id="PF03725"/>
    </source>
</evidence>
<dbReference type="GO" id="GO:0000049">
    <property type="term" value="F:tRNA binding"/>
    <property type="evidence" value="ECO:0007669"/>
    <property type="project" value="UniProtKB-UniRule"/>
</dbReference>
<feature type="domain" description="Exoribonuclease phosphorolytic" evidence="7">
    <location>
        <begin position="13"/>
        <end position="139"/>
    </location>
</feature>
<keyword evidence="5" id="KW-0694">RNA-binding</keyword>
<dbReference type="GO" id="GO:0016075">
    <property type="term" value="P:rRNA catabolic process"/>
    <property type="evidence" value="ECO:0007669"/>
    <property type="project" value="UniProtKB-UniRule"/>
</dbReference>
<dbReference type="GO" id="GO:0000175">
    <property type="term" value="F:3'-5'-RNA exonuclease activity"/>
    <property type="evidence" value="ECO:0007669"/>
    <property type="project" value="UniProtKB-UniRule"/>
</dbReference>
<dbReference type="EMBL" id="BJXN01000012">
    <property type="protein sequence ID" value="GEM90335.1"/>
    <property type="molecule type" value="Genomic_DNA"/>
</dbReference>
<dbReference type="InterPro" id="IPR002381">
    <property type="entry name" value="RNase_PH_bac-type"/>
</dbReference>
<protein>
    <recommendedName>
        <fullName evidence="6">Ribonuclease PH</fullName>
        <shortName evidence="6">RNase PH</shortName>
        <ecNumber evidence="6">2.7.7.56</ecNumber>
    </recommendedName>
    <alternativeName>
        <fullName evidence="6">tRNA nucleotidyltransferase</fullName>
    </alternativeName>
</protein>
<comment type="caution">
    <text evidence="9">The sequence shown here is derived from an EMBL/GenBank/DDBJ whole genome shotgun (WGS) entry which is preliminary data.</text>
</comment>
<keyword evidence="3 6" id="KW-0820">tRNA-binding</keyword>
<keyword evidence="4 6" id="KW-0819">tRNA processing</keyword>
<dbReference type="Gene3D" id="3.30.230.70">
    <property type="entry name" value="GHMP Kinase, N-terminal domain"/>
    <property type="match status" value="1"/>
</dbReference>
<sequence length="240" mass="25999">MNRADGRGPTGRRPLKITPRYLDYAEGSALVELGRTRVLVAVSLTPGVPRHMQGKRSGWLMAEYNLLPRSTESRTQRERFKLGGRTQEVQRFLGRAFRAAVDLDLLPNRTIVVDADVIQADGGTRVAAILGGYAALVQAFDALVRAGKLDDWPLTEFAAISLGWAGGDAVLVDLNAEEDDRVHADLTVVGTAEGELIEIHGGGEGRPVPRAVYDRMVDEGLRQIPGLVAEVHKQLAEGVS</sequence>
<dbReference type="InterPro" id="IPR050080">
    <property type="entry name" value="RNase_PH"/>
</dbReference>
<gene>
    <name evidence="6 9" type="primary">rph</name>
    <name evidence="9" type="ORF">ODE01S_17690</name>
</gene>
<dbReference type="AlphaFoldDB" id="A0A511RL32"/>
<dbReference type="SUPFAM" id="SSF55666">
    <property type="entry name" value="Ribonuclease PH domain 2-like"/>
    <property type="match status" value="1"/>
</dbReference>
<comment type="function">
    <text evidence="6">Phosphorolytic 3'-5' exoribonuclease that plays an important role in tRNA 3'-end maturation. Removes nucleotide residues following the 3'-CCA terminus of tRNAs; can also add nucleotides to the ends of RNA molecules by using nucleoside diphosphates as substrates, but this may not be physiologically important. Probably plays a role in initiation of 16S rRNA degradation (leading to ribosome degradation) during starvation.</text>
</comment>
<feature type="binding site" evidence="6">
    <location>
        <position position="85"/>
    </location>
    <ligand>
        <name>phosphate</name>
        <dbReference type="ChEBI" id="CHEBI:43474"/>
        <note>substrate</note>
    </ligand>
</feature>
<dbReference type="Proteomes" id="UP000321827">
    <property type="component" value="Unassembled WGS sequence"/>
</dbReference>
<evidence type="ECO:0000256" key="4">
    <source>
        <dbReference type="ARBA" id="ARBA00022694"/>
    </source>
</evidence>
<evidence type="ECO:0000256" key="1">
    <source>
        <dbReference type="ARBA" id="ARBA00006678"/>
    </source>
</evidence>
<keyword evidence="2 6" id="KW-0698">rRNA processing</keyword>
<dbReference type="Pfam" id="PF01138">
    <property type="entry name" value="RNase_PH"/>
    <property type="match status" value="1"/>
</dbReference>
<evidence type="ECO:0000256" key="3">
    <source>
        <dbReference type="ARBA" id="ARBA00022555"/>
    </source>
</evidence>
<dbReference type="InterPro" id="IPR001247">
    <property type="entry name" value="ExoRNase_PH_dom1"/>
</dbReference>
<evidence type="ECO:0000256" key="6">
    <source>
        <dbReference type="HAMAP-Rule" id="MF_00564"/>
    </source>
</evidence>
<name>A0A511RL32_9DEIN</name>
<comment type="similarity">
    <text evidence="1 6">Belongs to the RNase PH family.</text>
</comment>
<comment type="catalytic activity">
    <reaction evidence="6">
        <text>tRNA(n+1) + phosphate = tRNA(n) + a ribonucleoside 5'-diphosphate</text>
        <dbReference type="Rhea" id="RHEA:10628"/>
        <dbReference type="Rhea" id="RHEA-COMP:17343"/>
        <dbReference type="Rhea" id="RHEA-COMP:17344"/>
        <dbReference type="ChEBI" id="CHEBI:43474"/>
        <dbReference type="ChEBI" id="CHEBI:57930"/>
        <dbReference type="ChEBI" id="CHEBI:173114"/>
        <dbReference type="EC" id="2.7.7.56"/>
    </reaction>
</comment>
<evidence type="ECO:0000259" key="7">
    <source>
        <dbReference type="Pfam" id="PF01138"/>
    </source>
</evidence>
<dbReference type="RefSeq" id="WP_147147977.1">
    <property type="nucleotide sequence ID" value="NZ_BJXN01000012.1"/>
</dbReference>
<accession>A0A511RL32</accession>
<dbReference type="Pfam" id="PF03725">
    <property type="entry name" value="RNase_PH_C"/>
    <property type="match status" value="1"/>
</dbReference>
<dbReference type="OrthoDB" id="9802265at2"/>
<dbReference type="GO" id="GO:0008033">
    <property type="term" value="P:tRNA processing"/>
    <property type="evidence" value="ECO:0007669"/>
    <property type="project" value="UniProtKB-UniRule"/>
</dbReference>
<evidence type="ECO:0000313" key="10">
    <source>
        <dbReference type="Proteomes" id="UP000321827"/>
    </source>
</evidence>
<dbReference type="GO" id="GO:0006364">
    <property type="term" value="P:rRNA processing"/>
    <property type="evidence" value="ECO:0007669"/>
    <property type="project" value="UniProtKB-KW"/>
</dbReference>
<dbReference type="PANTHER" id="PTHR11953">
    <property type="entry name" value="EXOSOME COMPLEX COMPONENT"/>
    <property type="match status" value="1"/>
</dbReference>
<dbReference type="GO" id="GO:0009022">
    <property type="term" value="F:tRNA nucleotidyltransferase activity"/>
    <property type="evidence" value="ECO:0007669"/>
    <property type="project" value="UniProtKB-UniRule"/>
</dbReference>
<dbReference type="InterPro" id="IPR027408">
    <property type="entry name" value="PNPase/RNase_PH_dom_sf"/>
</dbReference>